<dbReference type="EMBL" id="VTHL01000009">
    <property type="protein sequence ID" value="TYZ09620.1"/>
    <property type="molecule type" value="Genomic_DNA"/>
</dbReference>
<dbReference type="InterPro" id="IPR011013">
    <property type="entry name" value="Gal_mutarotase_sf_dom"/>
</dbReference>
<accession>A0A5D6V288</accession>
<evidence type="ECO:0000313" key="5">
    <source>
        <dbReference type="Proteomes" id="UP000322791"/>
    </source>
</evidence>
<evidence type="ECO:0000256" key="1">
    <source>
        <dbReference type="ARBA" id="ARBA00001913"/>
    </source>
</evidence>
<dbReference type="SUPFAM" id="SSF74650">
    <property type="entry name" value="Galactose mutarotase-like"/>
    <property type="match status" value="1"/>
</dbReference>
<protein>
    <submittedName>
        <fullName evidence="4">Aldose 1-epimerase family protein</fullName>
    </submittedName>
</protein>
<keyword evidence="5" id="KW-1185">Reference proteome</keyword>
<comment type="subunit">
    <text evidence="2">Monomer.</text>
</comment>
<sequence>MYVLENEQARATVQTRGAELSSFVRKDLNNLEYIWPAEATVWARHAPVLFPIVGRLPEDQYQHAGHTYTLPQHGFARDLDFTLVRHTPAELVLELRDTAATREQYPFAFRLLISYRLAGPMLTVGWEVHNPGTEELLFSIGAHPAFRCPLLPGEVFEDYAFVFDQPVSFSRHLLSGGLLTGETEPILHQATELPLSYELFSRDALVLQNFDFTHLTLRSQRSGRAVRMRFEGFPFLGLWTKEPGAPFVCIEPWHGVASLVGPPGELGDKKGILTLAPQQEYATSYSITLE</sequence>
<dbReference type="GO" id="GO:0016853">
    <property type="term" value="F:isomerase activity"/>
    <property type="evidence" value="ECO:0007669"/>
    <property type="project" value="InterPro"/>
</dbReference>
<proteinExistence type="predicted"/>
<dbReference type="AlphaFoldDB" id="A0A5D6V288"/>
<comment type="cofactor">
    <cofactor evidence="1">
        <name>Ca(2+)</name>
        <dbReference type="ChEBI" id="CHEBI:29108"/>
    </cofactor>
</comment>
<organism evidence="4 5">
    <name type="scientific">Hymenobacter lutimineralis</name>
    <dbReference type="NCBI Taxonomy" id="2606448"/>
    <lineage>
        <taxon>Bacteria</taxon>
        <taxon>Pseudomonadati</taxon>
        <taxon>Bacteroidota</taxon>
        <taxon>Cytophagia</taxon>
        <taxon>Cytophagales</taxon>
        <taxon>Hymenobacteraceae</taxon>
        <taxon>Hymenobacter</taxon>
    </lineage>
</organism>
<evidence type="ECO:0000256" key="2">
    <source>
        <dbReference type="ARBA" id="ARBA00011245"/>
    </source>
</evidence>
<dbReference type="RefSeq" id="WP_149070917.1">
    <property type="nucleotide sequence ID" value="NZ_VTHL01000009.1"/>
</dbReference>
<dbReference type="InterPro" id="IPR014718">
    <property type="entry name" value="GH-type_carb-bd"/>
</dbReference>
<dbReference type="InterPro" id="IPR037481">
    <property type="entry name" value="LacX"/>
</dbReference>
<dbReference type="Pfam" id="PF01263">
    <property type="entry name" value="Aldose_epim"/>
    <property type="match status" value="1"/>
</dbReference>
<dbReference type="GO" id="GO:0030246">
    <property type="term" value="F:carbohydrate binding"/>
    <property type="evidence" value="ECO:0007669"/>
    <property type="project" value="InterPro"/>
</dbReference>
<reference evidence="4 5" key="1">
    <citation type="submission" date="2019-08" db="EMBL/GenBank/DDBJ databases">
        <authorList>
            <person name="Seo M.-J."/>
        </authorList>
    </citation>
    <scope>NUCLEOTIDE SEQUENCE [LARGE SCALE GENOMIC DNA]</scope>
    <source>
        <strain evidence="4 5">KIGAM108</strain>
    </source>
</reference>
<gene>
    <name evidence="4" type="ORF">FY528_10290</name>
</gene>
<dbReference type="PANTHER" id="PTHR11122:SF13">
    <property type="entry name" value="GLUCOSE-6-PHOSPHATE 1-EPIMERASE"/>
    <property type="match status" value="1"/>
</dbReference>
<dbReference type="InterPro" id="IPR008183">
    <property type="entry name" value="Aldose_1/G6P_1-epimerase"/>
</dbReference>
<dbReference type="Gene3D" id="2.70.98.10">
    <property type="match status" value="1"/>
</dbReference>
<name>A0A5D6V288_9BACT</name>
<comment type="caution">
    <text evidence="4">The sequence shown here is derived from an EMBL/GenBank/DDBJ whole genome shotgun (WGS) entry which is preliminary data.</text>
</comment>
<dbReference type="CDD" id="cd09024">
    <property type="entry name" value="Aldose_epim_lacX"/>
    <property type="match status" value="1"/>
</dbReference>
<dbReference type="PANTHER" id="PTHR11122">
    <property type="entry name" value="APOSPORY-ASSOCIATED PROTEIN C-RELATED"/>
    <property type="match status" value="1"/>
</dbReference>
<evidence type="ECO:0000313" key="4">
    <source>
        <dbReference type="EMBL" id="TYZ09620.1"/>
    </source>
</evidence>
<dbReference type="Proteomes" id="UP000322791">
    <property type="component" value="Unassembled WGS sequence"/>
</dbReference>
<evidence type="ECO:0000256" key="3">
    <source>
        <dbReference type="ARBA" id="ARBA00022837"/>
    </source>
</evidence>
<dbReference type="GO" id="GO:0005975">
    <property type="term" value="P:carbohydrate metabolic process"/>
    <property type="evidence" value="ECO:0007669"/>
    <property type="project" value="InterPro"/>
</dbReference>
<keyword evidence="3" id="KW-0106">Calcium</keyword>